<accession>A0ABN9C9L2</accession>
<protein>
    <submittedName>
        <fullName evidence="1">Uncharacterized protein</fullName>
    </submittedName>
</protein>
<dbReference type="Proteomes" id="UP001162483">
    <property type="component" value="Unassembled WGS sequence"/>
</dbReference>
<comment type="caution">
    <text evidence="1">The sequence shown here is derived from an EMBL/GenBank/DDBJ whole genome shotgun (WGS) entry which is preliminary data.</text>
</comment>
<sequence>MPISCHLSVLVSVTIRASQCRLFSAHQCPPISAHLSAAYQCQSMPP</sequence>
<keyword evidence="2" id="KW-1185">Reference proteome</keyword>
<evidence type="ECO:0000313" key="2">
    <source>
        <dbReference type="Proteomes" id="UP001162483"/>
    </source>
</evidence>
<organism evidence="1 2">
    <name type="scientific">Staurois parvus</name>
    <dbReference type="NCBI Taxonomy" id="386267"/>
    <lineage>
        <taxon>Eukaryota</taxon>
        <taxon>Metazoa</taxon>
        <taxon>Chordata</taxon>
        <taxon>Craniata</taxon>
        <taxon>Vertebrata</taxon>
        <taxon>Euteleostomi</taxon>
        <taxon>Amphibia</taxon>
        <taxon>Batrachia</taxon>
        <taxon>Anura</taxon>
        <taxon>Neobatrachia</taxon>
        <taxon>Ranoidea</taxon>
        <taxon>Ranidae</taxon>
        <taxon>Staurois</taxon>
    </lineage>
</organism>
<evidence type="ECO:0000313" key="1">
    <source>
        <dbReference type="EMBL" id="CAI9556308.1"/>
    </source>
</evidence>
<reference evidence="1" key="1">
    <citation type="submission" date="2023-05" db="EMBL/GenBank/DDBJ databases">
        <authorList>
            <person name="Stuckert A."/>
        </authorList>
    </citation>
    <scope>NUCLEOTIDE SEQUENCE</scope>
</reference>
<gene>
    <name evidence="1" type="ORF">SPARVUS_LOCUS4534840</name>
</gene>
<proteinExistence type="predicted"/>
<dbReference type="EMBL" id="CATNWA010008492">
    <property type="protein sequence ID" value="CAI9556308.1"/>
    <property type="molecule type" value="Genomic_DNA"/>
</dbReference>
<name>A0ABN9C9L2_9NEOB</name>